<evidence type="ECO:0000256" key="1">
    <source>
        <dbReference type="SAM" id="MobiDB-lite"/>
    </source>
</evidence>
<dbReference type="AlphaFoldDB" id="A0ABD2NH67"/>
<evidence type="ECO:0000313" key="3">
    <source>
        <dbReference type="Proteomes" id="UP001516400"/>
    </source>
</evidence>
<sequence>MALTIPRATKTSRNEHILRKKGTRNEYGCHQNEIGFLLTDERNIFKVLSVLNSFTTESDHRMVRGRIIINSKQESRRRCIKPPPINPQKITHFKEIFRETLKEIELSEQTKTKRLKKQLIEAGEENGKTEKEPEP</sequence>
<protein>
    <submittedName>
        <fullName evidence="2">Uncharacterized protein</fullName>
    </submittedName>
</protein>
<dbReference type="Proteomes" id="UP001516400">
    <property type="component" value="Unassembled WGS sequence"/>
</dbReference>
<reference evidence="2 3" key="1">
    <citation type="journal article" date="2021" name="BMC Biol.">
        <title>Horizontally acquired antibacterial genes associated with adaptive radiation of ladybird beetles.</title>
        <authorList>
            <person name="Li H.S."/>
            <person name="Tang X.F."/>
            <person name="Huang Y.H."/>
            <person name="Xu Z.Y."/>
            <person name="Chen M.L."/>
            <person name="Du X.Y."/>
            <person name="Qiu B.Y."/>
            <person name="Chen P.T."/>
            <person name="Zhang W."/>
            <person name="Slipinski A."/>
            <person name="Escalona H.E."/>
            <person name="Waterhouse R.M."/>
            <person name="Zwick A."/>
            <person name="Pang H."/>
        </authorList>
    </citation>
    <scope>NUCLEOTIDE SEQUENCE [LARGE SCALE GENOMIC DNA]</scope>
    <source>
        <strain evidence="2">SYSU2018</strain>
    </source>
</reference>
<accession>A0ABD2NH67</accession>
<gene>
    <name evidence="2" type="ORF">HHI36_013082</name>
</gene>
<keyword evidence="3" id="KW-1185">Reference proteome</keyword>
<feature type="region of interest" description="Disordered" evidence="1">
    <location>
        <begin position="112"/>
        <end position="135"/>
    </location>
</feature>
<evidence type="ECO:0000313" key="2">
    <source>
        <dbReference type="EMBL" id="KAL3277742.1"/>
    </source>
</evidence>
<name>A0ABD2NH67_9CUCU</name>
<comment type="caution">
    <text evidence="2">The sequence shown here is derived from an EMBL/GenBank/DDBJ whole genome shotgun (WGS) entry which is preliminary data.</text>
</comment>
<organism evidence="2 3">
    <name type="scientific">Cryptolaemus montrouzieri</name>
    <dbReference type="NCBI Taxonomy" id="559131"/>
    <lineage>
        <taxon>Eukaryota</taxon>
        <taxon>Metazoa</taxon>
        <taxon>Ecdysozoa</taxon>
        <taxon>Arthropoda</taxon>
        <taxon>Hexapoda</taxon>
        <taxon>Insecta</taxon>
        <taxon>Pterygota</taxon>
        <taxon>Neoptera</taxon>
        <taxon>Endopterygota</taxon>
        <taxon>Coleoptera</taxon>
        <taxon>Polyphaga</taxon>
        <taxon>Cucujiformia</taxon>
        <taxon>Coccinelloidea</taxon>
        <taxon>Coccinellidae</taxon>
        <taxon>Scymninae</taxon>
        <taxon>Scymnini</taxon>
        <taxon>Cryptolaemus</taxon>
    </lineage>
</organism>
<feature type="compositionally biased region" description="Basic and acidic residues" evidence="1">
    <location>
        <begin position="125"/>
        <end position="135"/>
    </location>
</feature>
<proteinExistence type="predicted"/>
<dbReference type="EMBL" id="JABFTP020000103">
    <property type="protein sequence ID" value="KAL3277742.1"/>
    <property type="molecule type" value="Genomic_DNA"/>
</dbReference>